<gene>
    <name evidence="1" type="ORF">NEZAVI_LOCUS2451</name>
</gene>
<keyword evidence="2" id="KW-1185">Reference proteome</keyword>
<reference evidence="1" key="1">
    <citation type="submission" date="2022-01" db="EMBL/GenBank/DDBJ databases">
        <authorList>
            <person name="King R."/>
        </authorList>
    </citation>
    <scope>NUCLEOTIDE SEQUENCE</scope>
</reference>
<proteinExistence type="predicted"/>
<protein>
    <submittedName>
        <fullName evidence="1">Uncharacterized protein</fullName>
    </submittedName>
</protein>
<dbReference type="EMBL" id="OV725077">
    <property type="protein sequence ID" value="CAH1391429.1"/>
    <property type="molecule type" value="Genomic_DNA"/>
</dbReference>
<organism evidence="1 2">
    <name type="scientific">Nezara viridula</name>
    <name type="common">Southern green stink bug</name>
    <name type="synonym">Cimex viridulus</name>
    <dbReference type="NCBI Taxonomy" id="85310"/>
    <lineage>
        <taxon>Eukaryota</taxon>
        <taxon>Metazoa</taxon>
        <taxon>Ecdysozoa</taxon>
        <taxon>Arthropoda</taxon>
        <taxon>Hexapoda</taxon>
        <taxon>Insecta</taxon>
        <taxon>Pterygota</taxon>
        <taxon>Neoptera</taxon>
        <taxon>Paraneoptera</taxon>
        <taxon>Hemiptera</taxon>
        <taxon>Heteroptera</taxon>
        <taxon>Panheteroptera</taxon>
        <taxon>Pentatomomorpha</taxon>
        <taxon>Pentatomoidea</taxon>
        <taxon>Pentatomidae</taxon>
        <taxon>Pentatominae</taxon>
        <taxon>Nezara</taxon>
    </lineage>
</organism>
<name>A0A9P0EAL0_NEZVI</name>
<accession>A0A9P0EAL0</accession>
<evidence type="ECO:0000313" key="1">
    <source>
        <dbReference type="EMBL" id="CAH1391429.1"/>
    </source>
</evidence>
<dbReference type="Proteomes" id="UP001152798">
    <property type="component" value="Chromosome 1"/>
</dbReference>
<evidence type="ECO:0000313" key="2">
    <source>
        <dbReference type="Proteomes" id="UP001152798"/>
    </source>
</evidence>
<dbReference type="AlphaFoldDB" id="A0A9P0EAL0"/>
<sequence>MKNKLMSLFFETGLIQNIKREVEGCHISKNYINFS</sequence>